<name>A0A2H0XEN6_UNCKA</name>
<feature type="transmembrane region" description="Helical" evidence="8">
    <location>
        <begin position="344"/>
        <end position="366"/>
    </location>
</feature>
<evidence type="ECO:0000256" key="8">
    <source>
        <dbReference type="SAM" id="Phobius"/>
    </source>
</evidence>
<keyword evidence="5" id="KW-0573">Peptidoglycan synthesis</keyword>
<feature type="transmembrane region" description="Helical" evidence="8">
    <location>
        <begin position="89"/>
        <end position="117"/>
    </location>
</feature>
<evidence type="ECO:0000313" key="9">
    <source>
        <dbReference type="EMBL" id="PIS23275.1"/>
    </source>
</evidence>
<keyword evidence="2" id="KW-1003">Cell membrane</keyword>
<feature type="transmembrane region" description="Helical" evidence="8">
    <location>
        <begin position="270"/>
        <end position="290"/>
    </location>
</feature>
<dbReference type="AlphaFoldDB" id="A0A2H0XEN6"/>
<dbReference type="GO" id="GO:0034204">
    <property type="term" value="P:lipid translocation"/>
    <property type="evidence" value="ECO:0007669"/>
    <property type="project" value="TreeGrafter"/>
</dbReference>
<evidence type="ECO:0000256" key="7">
    <source>
        <dbReference type="ARBA" id="ARBA00023136"/>
    </source>
</evidence>
<dbReference type="GO" id="GO:0015648">
    <property type="term" value="F:lipid-linked peptidoglycan transporter activity"/>
    <property type="evidence" value="ECO:0007669"/>
    <property type="project" value="TreeGrafter"/>
</dbReference>
<evidence type="ECO:0000256" key="4">
    <source>
        <dbReference type="ARBA" id="ARBA00022960"/>
    </source>
</evidence>
<feature type="transmembrane region" description="Helical" evidence="8">
    <location>
        <begin position="378"/>
        <end position="397"/>
    </location>
</feature>
<feature type="transmembrane region" description="Helical" evidence="8">
    <location>
        <begin position="156"/>
        <end position="176"/>
    </location>
</feature>
<feature type="transmembrane region" description="Helical" evidence="8">
    <location>
        <begin position="44"/>
        <end position="68"/>
    </location>
</feature>
<feature type="transmembrane region" description="Helical" evidence="8">
    <location>
        <begin position="302"/>
        <end position="324"/>
    </location>
</feature>
<organism evidence="9 10">
    <name type="scientific">candidate division WWE3 bacterium CG08_land_8_20_14_0_20_40_13</name>
    <dbReference type="NCBI Taxonomy" id="1975084"/>
    <lineage>
        <taxon>Bacteria</taxon>
        <taxon>Katanobacteria</taxon>
    </lineage>
</organism>
<dbReference type="PRINTS" id="PR01806">
    <property type="entry name" value="VIRFACTRMVIN"/>
</dbReference>
<accession>A0A2H0XEN6</accession>
<proteinExistence type="predicted"/>
<feature type="transmembrane region" description="Helical" evidence="8">
    <location>
        <begin position="403"/>
        <end position="425"/>
    </location>
</feature>
<evidence type="ECO:0000256" key="5">
    <source>
        <dbReference type="ARBA" id="ARBA00022984"/>
    </source>
</evidence>
<evidence type="ECO:0000256" key="2">
    <source>
        <dbReference type="ARBA" id="ARBA00022475"/>
    </source>
</evidence>
<feature type="transmembrane region" description="Helical" evidence="8">
    <location>
        <begin position="129"/>
        <end position="149"/>
    </location>
</feature>
<evidence type="ECO:0000256" key="1">
    <source>
        <dbReference type="ARBA" id="ARBA00004651"/>
    </source>
</evidence>
<dbReference type="GO" id="GO:0005886">
    <property type="term" value="C:plasma membrane"/>
    <property type="evidence" value="ECO:0007669"/>
    <property type="project" value="UniProtKB-SubCell"/>
</dbReference>
<feature type="transmembrane region" description="Helical" evidence="8">
    <location>
        <begin position="244"/>
        <end position="264"/>
    </location>
</feature>
<dbReference type="InterPro" id="IPR051050">
    <property type="entry name" value="Lipid_II_flippase_MurJ/MviN"/>
</dbReference>
<evidence type="ECO:0000313" key="10">
    <source>
        <dbReference type="Proteomes" id="UP000230340"/>
    </source>
</evidence>
<feature type="transmembrane region" description="Helical" evidence="8">
    <location>
        <begin position="12"/>
        <end position="38"/>
    </location>
</feature>
<evidence type="ECO:0000256" key="3">
    <source>
        <dbReference type="ARBA" id="ARBA00022692"/>
    </source>
</evidence>
<dbReference type="Pfam" id="PF03023">
    <property type="entry name" value="MurJ"/>
    <property type="match status" value="1"/>
</dbReference>
<protein>
    <recommendedName>
        <fullName evidence="11">Lipid II flippase</fullName>
    </recommendedName>
</protein>
<keyword evidence="7 8" id="KW-0472">Membrane</keyword>
<dbReference type="EMBL" id="PEYT01000006">
    <property type="protein sequence ID" value="PIS23275.1"/>
    <property type="molecule type" value="Genomic_DNA"/>
</dbReference>
<reference evidence="10" key="1">
    <citation type="submission" date="2017-09" db="EMBL/GenBank/DDBJ databases">
        <title>Depth-based differentiation of microbial function through sediment-hosted aquifers and enrichment of novel symbionts in the deep terrestrial subsurface.</title>
        <authorList>
            <person name="Probst A.J."/>
            <person name="Ladd B."/>
            <person name="Jarett J.K."/>
            <person name="Geller-Mcgrath D.E."/>
            <person name="Sieber C.M.K."/>
            <person name="Emerson J.B."/>
            <person name="Anantharaman K."/>
            <person name="Thomas B.C."/>
            <person name="Malmstrom R."/>
            <person name="Stieglmeier M."/>
            <person name="Klingl A."/>
            <person name="Woyke T."/>
            <person name="Ryan C.M."/>
            <person name="Banfield J.F."/>
        </authorList>
    </citation>
    <scope>NUCLEOTIDE SEQUENCE [LARGE SCALE GENOMIC DNA]</scope>
</reference>
<gene>
    <name evidence="9" type="ORF">COT49_01100</name>
</gene>
<keyword evidence="6 8" id="KW-1133">Transmembrane helix</keyword>
<dbReference type="PANTHER" id="PTHR47019">
    <property type="entry name" value="LIPID II FLIPPASE MURJ"/>
    <property type="match status" value="1"/>
</dbReference>
<comment type="caution">
    <text evidence="9">The sequence shown here is derived from an EMBL/GenBank/DDBJ whole genome shotgun (WGS) entry which is preliminary data.</text>
</comment>
<dbReference type="GO" id="GO:0008360">
    <property type="term" value="P:regulation of cell shape"/>
    <property type="evidence" value="ECO:0007669"/>
    <property type="project" value="UniProtKB-KW"/>
</dbReference>
<dbReference type="PANTHER" id="PTHR47019:SF1">
    <property type="entry name" value="LIPID II FLIPPASE MURJ"/>
    <property type="match status" value="1"/>
</dbReference>
<evidence type="ECO:0000256" key="6">
    <source>
        <dbReference type="ARBA" id="ARBA00022989"/>
    </source>
</evidence>
<dbReference type="GO" id="GO:0009252">
    <property type="term" value="P:peptidoglycan biosynthetic process"/>
    <property type="evidence" value="ECO:0007669"/>
    <property type="project" value="UniProtKB-KW"/>
</dbReference>
<comment type="subcellular location">
    <subcellularLocation>
        <location evidence="1">Cell membrane</location>
        <topology evidence="1">Multi-pass membrane protein</topology>
    </subcellularLocation>
</comment>
<keyword evidence="4" id="KW-0133">Cell shape</keyword>
<sequence>MIKERSLFSDSVTTTIASFGAQFLTFVISAFIAAQYGATSKTDAFFYALSAVVVVNAAVSGVLKSVFTSVFLRFVHKEKQNDKEILASFYLYFLIFLFAVWSLFNVSSYLVTIYVAVPGIPDRELLFRVAFQLSFMIIFNGLVECFSTVYNTYQKFIVPILTPILRSFFFIGFVWLTLENIGVESLSIGNSLAEFFHMILLFIILKTRGSYFGLSLNLHPAVRKMMTISLPSFLSNATTRINEFIDASFVAPVIIGGVTIVNYANKISSIPAILLSGGFLTVILTHWSLKKNVDGEDSLKDSVLNSLLAIGTIFIPVLVIMFVLREPLVKLMYERKNFTPELTYKTAMLVGLYLFGLLPLMLGRILTRAFLTLEDTWTPFWVGNIRAVVNVCFNFILIGLFGYIGVAISTSLTSLLLFSFMIIKLRTRLRIIFNKNYLLEWGKIFLSGLITGIAIYELKKLLFDGFVGIVVLGIVEEITAIGSISVTGLLIYLMICYFFKAQKLFELLKLIKKG</sequence>
<dbReference type="InterPro" id="IPR004268">
    <property type="entry name" value="MurJ"/>
</dbReference>
<keyword evidence="3 8" id="KW-0812">Transmembrane</keyword>
<dbReference type="Proteomes" id="UP000230340">
    <property type="component" value="Unassembled WGS sequence"/>
</dbReference>
<feature type="transmembrane region" description="Helical" evidence="8">
    <location>
        <begin position="437"/>
        <end position="458"/>
    </location>
</feature>
<evidence type="ECO:0008006" key="11">
    <source>
        <dbReference type="Google" id="ProtNLM"/>
    </source>
</evidence>
<feature type="transmembrane region" description="Helical" evidence="8">
    <location>
        <begin position="478"/>
        <end position="499"/>
    </location>
</feature>